<dbReference type="RefSeq" id="WP_061915911.1">
    <property type="nucleotide sequence ID" value="NZ_DF967971.1"/>
</dbReference>
<dbReference type="OrthoDB" id="9797092at2"/>
<dbReference type="CDD" id="cd12107">
    <property type="entry name" value="Hemerythrin"/>
    <property type="match status" value="1"/>
</dbReference>
<dbReference type="AlphaFoldDB" id="A0A0P6X4U0"/>
<dbReference type="PANTHER" id="PTHR37164:SF1">
    <property type="entry name" value="BACTERIOHEMERYTHRIN"/>
    <property type="match status" value="1"/>
</dbReference>
<dbReference type="Proteomes" id="UP000050514">
    <property type="component" value="Unassembled WGS sequence"/>
</dbReference>
<dbReference type="PROSITE" id="PS00550">
    <property type="entry name" value="HEMERYTHRINS"/>
    <property type="match status" value="1"/>
</dbReference>
<dbReference type="PANTHER" id="PTHR37164">
    <property type="entry name" value="BACTERIOHEMERYTHRIN"/>
    <property type="match status" value="1"/>
</dbReference>
<dbReference type="GO" id="GO:0046872">
    <property type="term" value="F:metal ion binding"/>
    <property type="evidence" value="ECO:0007669"/>
    <property type="project" value="UniProtKB-KW"/>
</dbReference>
<comment type="caution">
    <text evidence="5">The sequence shown here is derived from an EMBL/GenBank/DDBJ whole genome shotgun (WGS) entry which is preliminary data.</text>
</comment>
<dbReference type="NCBIfam" id="NF033749">
    <property type="entry name" value="bact_hemeryth"/>
    <property type="match status" value="1"/>
</dbReference>
<evidence type="ECO:0000259" key="4">
    <source>
        <dbReference type="Pfam" id="PF01814"/>
    </source>
</evidence>
<keyword evidence="2" id="KW-0479">Metal-binding</keyword>
<dbReference type="InterPro" id="IPR050669">
    <property type="entry name" value="Hemerythrin"/>
</dbReference>
<name>A0A0P6X4U0_9CHLR</name>
<dbReference type="InterPro" id="IPR035938">
    <property type="entry name" value="Hemerythrin-like_sf"/>
</dbReference>
<dbReference type="Pfam" id="PF01814">
    <property type="entry name" value="Hemerythrin"/>
    <property type="match status" value="1"/>
</dbReference>
<dbReference type="InterPro" id="IPR012312">
    <property type="entry name" value="Hemerythrin-like"/>
</dbReference>
<dbReference type="InterPro" id="IPR012827">
    <property type="entry name" value="Hemerythrin_metal-bd"/>
</dbReference>
<accession>A0A0P6X4U0</accession>
<dbReference type="SUPFAM" id="SSF47188">
    <property type="entry name" value="Hemerythrin-like"/>
    <property type="match status" value="1"/>
</dbReference>
<dbReference type="STRING" id="360411.AC812_10500"/>
<reference evidence="5 6" key="1">
    <citation type="submission" date="2015-07" db="EMBL/GenBank/DDBJ databases">
        <title>Draft genome of Bellilinea caldifistulae DSM 17877.</title>
        <authorList>
            <person name="Hemp J."/>
            <person name="Ward L.M."/>
            <person name="Pace L.A."/>
            <person name="Fischer W.W."/>
        </authorList>
    </citation>
    <scope>NUCLEOTIDE SEQUENCE [LARGE SCALE GENOMIC DNA]</scope>
    <source>
        <strain evidence="5 6">GOMI-1</strain>
    </source>
</reference>
<evidence type="ECO:0000256" key="2">
    <source>
        <dbReference type="ARBA" id="ARBA00022723"/>
    </source>
</evidence>
<dbReference type="Gene3D" id="1.20.120.50">
    <property type="entry name" value="Hemerythrin-like"/>
    <property type="match status" value="1"/>
</dbReference>
<organism evidence="5 6">
    <name type="scientific">Bellilinea caldifistulae</name>
    <dbReference type="NCBI Taxonomy" id="360411"/>
    <lineage>
        <taxon>Bacteria</taxon>
        <taxon>Bacillati</taxon>
        <taxon>Chloroflexota</taxon>
        <taxon>Anaerolineae</taxon>
        <taxon>Anaerolineales</taxon>
        <taxon>Anaerolineaceae</taxon>
        <taxon>Bellilinea</taxon>
    </lineage>
</organism>
<comment type="similarity">
    <text evidence="1">Belongs to the hemerythrin family.</text>
</comment>
<dbReference type="EMBL" id="LGHJ01000016">
    <property type="protein sequence ID" value="KPL74939.1"/>
    <property type="molecule type" value="Genomic_DNA"/>
</dbReference>
<evidence type="ECO:0000313" key="6">
    <source>
        <dbReference type="Proteomes" id="UP000050514"/>
    </source>
</evidence>
<keyword evidence="3" id="KW-0408">Iron</keyword>
<gene>
    <name evidence="5" type="ORF">AC812_10500</name>
</gene>
<dbReference type="InterPro" id="IPR016131">
    <property type="entry name" value="Haemerythrin_Fe_BS"/>
</dbReference>
<dbReference type="NCBIfam" id="TIGR02481">
    <property type="entry name" value="hemeryth_dom"/>
    <property type="match status" value="1"/>
</dbReference>
<evidence type="ECO:0000313" key="5">
    <source>
        <dbReference type="EMBL" id="KPL74939.1"/>
    </source>
</evidence>
<evidence type="ECO:0000256" key="3">
    <source>
        <dbReference type="ARBA" id="ARBA00023004"/>
    </source>
</evidence>
<sequence>MSLIKWEDRYSVKISKFDQQHQQLVNLINQLYEAMKVGKGQVELGKILDELVDYTRRHFSSEEALMLKHAYPQYTQHKESHDRLTQQVMDYKNQYKEGKIGLSVQMMNFLKEWLVNHILDEDKAYTNFFESKGEK</sequence>
<protein>
    <submittedName>
        <fullName evidence="5">Hemerythrin</fullName>
    </submittedName>
</protein>
<keyword evidence="6" id="KW-1185">Reference proteome</keyword>
<feature type="domain" description="Hemerythrin-like" evidence="4">
    <location>
        <begin position="14"/>
        <end position="125"/>
    </location>
</feature>
<evidence type="ECO:0000256" key="1">
    <source>
        <dbReference type="ARBA" id="ARBA00010587"/>
    </source>
</evidence>
<proteinExistence type="inferred from homology"/>